<evidence type="ECO:0000256" key="1">
    <source>
        <dbReference type="SAM" id="SignalP"/>
    </source>
</evidence>
<accession>A0ABP6YZM7</accession>
<evidence type="ECO:0000313" key="3">
    <source>
        <dbReference type="Proteomes" id="UP001500707"/>
    </source>
</evidence>
<reference evidence="3" key="1">
    <citation type="journal article" date="2019" name="Int. J. Syst. Evol. Microbiol.">
        <title>The Global Catalogue of Microorganisms (GCM) 10K type strain sequencing project: providing services to taxonomists for standard genome sequencing and annotation.</title>
        <authorList>
            <consortium name="The Broad Institute Genomics Platform"/>
            <consortium name="The Broad Institute Genome Sequencing Center for Infectious Disease"/>
            <person name="Wu L."/>
            <person name="Ma J."/>
        </authorList>
    </citation>
    <scope>NUCLEOTIDE SEQUENCE [LARGE SCALE GENOMIC DNA]</scope>
    <source>
        <strain evidence="3">JCM 17656</strain>
    </source>
</reference>
<evidence type="ECO:0008006" key="4">
    <source>
        <dbReference type="Google" id="ProtNLM"/>
    </source>
</evidence>
<name>A0ABP6YZM7_9ACTN</name>
<protein>
    <recommendedName>
        <fullName evidence="4">Secreted protein</fullName>
    </recommendedName>
</protein>
<sequence length="210" mass="20879">MKTLTTRSATLAACTALLVAGIAGPASAAGTDEPSGSNIVVKGDSNNVAGNDLLVGDNNTSGTGHSIGQPQDNDVAQATVNIYNCTGRDLFLVNVAGNPSTSGEWLSPQATPPTAIGSNPVTRDGNQCVASGVSANWTSATTGLLTSNAIYGVVEGTLADTIQFSVVVDGSTGAVAPACLQAVVSNITCAWITSSDDPGIAAINYILVPA</sequence>
<proteinExistence type="predicted"/>
<gene>
    <name evidence="2" type="ORF">GCM10022295_90400</name>
</gene>
<keyword evidence="1" id="KW-0732">Signal</keyword>
<organism evidence="2 3">
    <name type="scientific">Streptomyces osmaniensis</name>
    <dbReference type="NCBI Taxonomy" id="593134"/>
    <lineage>
        <taxon>Bacteria</taxon>
        <taxon>Bacillati</taxon>
        <taxon>Actinomycetota</taxon>
        <taxon>Actinomycetes</taxon>
        <taxon>Kitasatosporales</taxon>
        <taxon>Streptomycetaceae</taxon>
        <taxon>Streptomyces</taxon>
    </lineage>
</organism>
<feature type="chain" id="PRO_5047240437" description="Secreted protein" evidence="1">
    <location>
        <begin position="29"/>
        <end position="210"/>
    </location>
</feature>
<feature type="signal peptide" evidence="1">
    <location>
        <begin position="1"/>
        <end position="28"/>
    </location>
</feature>
<evidence type="ECO:0000313" key="2">
    <source>
        <dbReference type="EMBL" id="GAA3595053.1"/>
    </source>
</evidence>
<dbReference type="Proteomes" id="UP001500707">
    <property type="component" value="Unassembled WGS sequence"/>
</dbReference>
<comment type="caution">
    <text evidence="2">The sequence shown here is derived from an EMBL/GenBank/DDBJ whole genome shotgun (WGS) entry which is preliminary data.</text>
</comment>
<dbReference type="RefSeq" id="WP_346186697.1">
    <property type="nucleotide sequence ID" value="NZ_BAABCE010000036.1"/>
</dbReference>
<dbReference type="EMBL" id="BAABCE010000036">
    <property type="protein sequence ID" value="GAA3595053.1"/>
    <property type="molecule type" value="Genomic_DNA"/>
</dbReference>
<keyword evidence="3" id="KW-1185">Reference proteome</keyword>